<dbReference type="GO" id="GO:0005524">
    <property type="term" value="F:ATP binding"/>
    <property type="evidence" value="ECO:0007669"/>
    <property type="project" value="UniProtKB-KW"/>
</dbReference>
<protein>
    <submittedName>
        <fullName evidence="6">Bacitracin transport ATP-binding protein BcrA</fullName>
    </submittedName>
</protein>
<keyword evidence="2" id="KW-0813">Transport</keyword>
<dbReference type="PROSITE" id="PS50893">
    <property type="entry name" value="ABC_TRANSPORTER_2"/>
    <property type="match status" value="1"/>
</dbReference>
<dbReference type="InterPro" id="IPR027417">
    <property type="entry name" value="P-loop_NTPase"/>
</dbReference>
<organism evidence="6">
    <name type="scientific">uncultured Desulfobacterium sp</name>
    <dbReference type="NCBI Taxonomy" id="201089"/>
    <lineage>
        <taxon>Bacteria</taxon>
        <taxon>Pseudomonadati</taxon>
        <taxon>Thermodesulfobacteriota</taxon>
        <taxon>Desulfobacteria</taxon>
        <taxon>Desulfobacterales</taxon>
        <taxon>Desulfobacteriaceae</taxon>
        <taxon>Desulfobacterium</taxon>
        <taxon>environmental samples</taxon>
    </lineage>
</organism>
<evidence type="ECO:0000256" key="1">
    <source>
        <dbReference type="ARBA" id="ARBA00005417"/>
    </source>
</evidence>
<evidence type="ECO:0000313" key="6">
    <source>
        <dbReference type="EMBL" id="SPD74943.1"/>
    </source>
</evidence>
<dbReference type="Gene3D" id="3.40.50.300">
    <property type="entry name" value="P-loop containing nucleotide triphosphate hydrolases"/>
    <property type="match status" value="1"/>
</dbReference>
<dbReference type="InterPro" id="IPR003593">
    <property type="entry name" value="AAA+_ATPase"/>
</dbReference>
<dbReference type="GO" id="GO:0016887">
    <property type="term" value="F:ATP hydrolysis activity"/>
    <property type="evidence" value="ECO:0007669"/>
    <property type="project" value="InterPro"/>
</dbReference>
<dbReference type="SMART" id="SM00382">
    <property type="entry name" value="AAA"/>
    <property type="match status" value="1"/>
</dbReference>
<dbReference type="PANTHER" id="PTHR43335">
    <property type="entry name" value="ABC TRANSPORTER, ATP-BINDING PROTEIN"/>
    <property type="match status" value="1"/>
</dbReference>
<reference evidence="6" key="1">
    <citation type="submission" date="2018-01" db="EMBL/GenBank/DDBJ databases">
        <authorList>
            <person name="Regsiter A."/>
            <person name="William W."/>
        </authorList>
    </citation>
    <scope>NUCLEOTIDE SEQUENCE</scope>
    <source>
        <strain evidence="6">TRIP AH-1</strain>
    </source>
</reference>
<evidence type="ECO:0000259" key="5">
    <source>
        <dbReference type="PROSITE" id="PS50893"/>
    </source>
</evidence>
<evidence type="ECO:0000256" key="3">
    <source>
        <dbReference type="ARBA" id="ARBA00022741"/>
    </source>
</evidence>
<evidence type="ECO:0000256" key="4">
    <source>
        <dbReference type="ARBA" id="ARBA00022840"/>
    </source>
</evidence>
<dbReference type="InterPro" id="IPR017871">
    <property type="entry name" value="ABC_transporter-like_CS"/>
</dbReference>
<keyword evidence="4 6" id="KW-0067">ATP-binding</keyword>
<dbReference type="Pfam" id="PF00005">
    <property type="entry name" value="ABC_tran"/>
    <property type="match status" value="1"/>
</dbReference>
<dbReference type="InterPro" id="IPR003439">
    <property type="entry name" value="ABC_transporter-like_ATP-bd"/>
</dbReference>
<sequence>MEAVLQTKNLSKRFKGRWAVRDLNIEVFRGDVFSFLGPNGAGKSTTIRMILTLLMPSSGSIEIFGEDLHHNRGAVLARVCGIVEKPDFYLYLSAYKNLEILGSMTRGVQRREIMEVLDLVGLAPRAFDKVRTYSHGMKQRLGIAQALLTKPELIILDEPTTGFDPQGMKEVREMIRTLSTERKMTIFLSTHLLSEVEQVATRMAVINHGELIAQGSVSDLLDRETTHYSIQVVPNAPALDLIERLPWVELISHDNNRLEVRIAEGRASELNRLFISNGIEVSSIFPHKTLEDFFLKVTRGKAAI</sequence>
<gene>
    <name evidence="6" type="primary">bcrA</name>
    <name evidence="6" type="ORF">PITCH_A390040</name>
</gene>
<dbReference type="SUPFAM" id="SSF52540">
    <property type="entry name" value="P-loop containing nucleoside triphosphate hydrolases"/>
    <property type="match status" value="1"/>
</dbReference>
<name>A0A445MZT3_9BACT</name>
<accession>A0A445MZT3</accession>
<keyword evidence="3" id="KW-0547">Nucleotide-binding</keyword>
<evidence type="ECO:0000256" key="2">
    <source>
        <dbReference type="ARBA" id="ARBA00022448"/>
    </source>
</evidence>
<dbReference type="PROSITE" id="PS00211">
    <property type="entry name" value="ABC_TRANSPORTER_1"/>
    <property type="match status" value="1"/>
</dbReference>
<dbReference type="AlphaFoldDB" id="A0A445MZT3"/>
<feature type="domain" description="ABC transporter" evidence="5">
    <location>
        <begin position="5"/>
        <end position="233"/>
    </location>
</feature>
<dbReference type="EMBL" id="OJIN01000180">
    <property type="protein sequence ID" value="SPD74943.1"/>
    <property type="molecule type" value="Genomic_DNA"/>
</dbReference>
<comment type="similarity">
    <text evidence="1">Belongs to the ABC transporter superfamily.</text>
</comment>
<dbReference type="PANTHER" id="PTHR43335:SF4">
    <property type="entry name" value="ABC TRANSPORTER, ATP-BINDING PROTEIN"/>
    <property type="match status" value="1"/>
</dbReference>
<proteinExistence type="inferred from homology"/>